<gene>
    <name evidence="2" type="ORF">FBZ92_10676</name>
</gene>
<keyword evidence="1" id="KW-1133">Transmembrane helix</keyword>
<dbReference type="OrthoDB" id="9938578at2"/>
<dbReference type="Proteomes" id="UP000318050">
    <property type="component" value="Unassembled WGS sequence"/>
</dbReference>
<keyword evidence="1" id="KW-0472">Membrane</keyword>
<dbReference type="AlphaFoldDB" id="A0A560IQI8"/>
<protein>
    <submittedName>
        <fullName evidence="2">Uncharacterized protein</fullName>
    </submittedName>
</protein>
<sequence length="151" mass="16525">MSENLPVTKLALRLRSLVIAVAVINALLVPASFLFPERLEWVSFLTTGTVLILTLTLFFTGVCDSRFQNAVSALNKQRRADARVFWWGPLSDRALHRIGYVLVAELIATLLAHQDAGGMLAGATVIMIAMTQVSLAVRGQPIARYEDPFTG</sequence>
<organism evidence="2 3">
    <name type="scientific">Nitrospirillum amazonense</name>
    <dbReference type="NCBI Taxonomy" id="28077"/>
    <lineage>
        <taxon>Bacteria</taxon>
        <taxon>Pseudomonadati</taxon>
        <taxon>Pseudomonadota</taxon>
        <taxon>Alphaproteobacteria</taxon>
        <taxon>Rhodospirillales</taxon>
        <taxon>Azospirillaceae</taxon>
        <taxon>Nitrospirillum</taxon>
    </lineage>
</organism>
<keyword evidence="1" id="KW-0812">Transmembrane</keyword>
<accession>A0A560IQI8</accession>
<evidence type="ECO:0000313" key="2">
    <source>
        <dbReference type="EMBL" id="TWB60515.1"/>
    </source>
</evidence>
<reference evidence="2 3" key="1">
    <citation type="submission" date="2019-06" db="EMBL/GenBank/DDBJ databases">
        <title>Genomic Encyclopedia of Type Strains, Phase IV (KMG-V): Genome sequencing to study the core and pangenomes of soil and plant-associated prokaryotes.</title>
        <authorList>
            <person name="Whitman W."/>
        </authorList>
    </citation>
    <scope>NUCLEOTIDE SEQUENCE [LARGE SCALE GENOMIC DNA]</scope>
    <source>
        <strain evidence="2 3">BR 11140</strain>
    </source>
</reference>
<dbReference type="EMBL" id="VITT01000006">
    <property type="protein sequence ID" value="TWB60515.1"/>
    <property type="molecule type" value="Genomic_DNA"/>
</dbReference>
<evidence type="ECO:0000256" key="1">
    <source>
        <dbReference type="SAM" id="Phobius"/>
    </source>
</evidence>
<evidence type="ECO:0000313" key="3">
    <source>
        <dbReference type="Proteomes" id="UP000318050"/>
    </source>
</evidence>
<feature type="transmembrane region" description="Helical" evidence="1">
    <location>
        <begin position="12"/>
        <end position="35"/>
    </location>
</feature>
<feature type="transmembrane region" description="Helical" evidence="1">
    <location>
        <begin position="41"/>
        <end position="62"/>
    </location>
</feature>
<name>A0A560IQI8_9PROT</name>
<comment type="caution">
    <text evidence="2">The sequence shown here is derived from an EMBL/GenBank/DDBJ whole genome shotgun (WGS) entry which is preliminary data.</text>
</comment>
<proteinExistence type="predicted"/>